<dbReference type="CDD" id="cd06257">
    <property type="entry name" value="DnaJ"/>
    <property type="match status" value="1"/>
</dbReference>
<dbReference type="InterPro" id="IPR036869">
    <property type="entry name" value="J_dom_sf"/>
</dbReference>
<dbReference type="EMBL" id="CH981529">
    <property type="protein sequence ID" value="EDK46219.1"/>
    <property type="molecule type" value="Genomic_DNA"/>
</dbReference>
<dbReference type="GO" id="GO:0005681">
    <property type="term" value="C:spliceosomal complex"/>
    <property type="evidence" value="ECO:0007669"/>
    <property type="project" value="TreeGrafter"/>
</dbReference>
<dbReference type="KEGG" id="lel:PVL30_004119"/>
<dbReference type="GO" id="GO:0000390">
    <property type="term" value="P:spliceosomal complex disassembly"/>
    <property type="evidence" value="ECO:0007669"/>
    <property type="project" value="TreeGrafter"/>
</dbReference>
<feature type="compositionally biased region" description="Low complexity" evidence="6">
    <location>
        <begin position="55"/>
        <end position="73"/>
    </location>
</feature>
<feature type="compositionally biased region" description="Low complexity" evidence="6">
    <location>
        <begin position="184"/>
        <end position="209"/>
    </location>
</feature>
<dbReference type="eggNOG" id="KOG0716">
    <property type="taxonomic scope" value="Eukaryota"/>
</dbReference>
<feature type="region of interest" description="Disordered" evidence="6">
    <location>
        <begin position="164"/>
        <end position="217"/>
    </location>
</feature>
<dbReference type="AlphaFoldDB" id="A5E461"/>
<dbReference type="GO" id="GO:0005737">
    <property type="term" value="C:cytoplasm"/>
    <property type="evidence" value="ECO:0007669"/>
    <property type="project" value="UniProtKB-SubCell"/>
</dbReference>
<dbReference type="PROSITE" id="PS00636">
    <property type="entry name" value="DNAJ_1"/>
    <property type="match status" value="1"/>
</dbReference>
<dbReference type="GeneID" id="5231330"/>
<dbReference type="OrthoDB" id="436519at2759"/>
<accession>A5E461</accession>
<name>A5E461_LODEL</name>
<evidence type="ECO:0000313" key="9">
    <source>
        <dbReference type="Proteomes" id="UP000001996"/>
    </source>
</evidence>
<keyword evidence="4" id="KW-0143">Chaperone</keyword>
<dbReference type="InterPro" id="IPR001623">
    <property type="entry name" value="DnaJ_domain"/>
</dbReference>
<sequence length="355" mass="39728">MDSLVRKIIKDNVNLYGVLGVDKSASLQEIRRAYRKQALIHHPDKQTSRNKTTTSLQSSSLSSSYSSSSPSLLSSSSNALDNSQFDLILTSFQILSDELLRQQYDTLIDARAQRGQRQRNVNDLISKFQNDLLNAEKGLGKKRYTNIELLRQDGLKRMRLHEEKILNNSNKQHKATTATENRLSSPSPSPSTSLSPSSTATTTTKSTTTIDDFPLPSMLQFPPPMEQRFCAILKYKNKEGVNMDESVLGEIMEIFGPIKKVTLLTSDDRYAYATIEYINSSSFHKALKYDYSTSLAWDGTRVKKLASLLRSLVKSNDNLREEGTTEKSWTNSTIVNKVLENYVGSVSDNTASSTA</sequence>
<dbReference type="STRING" id="379508.A5E461"/>
<keyword evidence="3" id="KW-0963">Cytoplasm</keyword>
<evidence type="ECO:0000256" key="3">
    <source>
        <dbReference type="ARBA" id="ARBA00022490"/>
    </source>
</evidence>
<keyword evidence="9" id="KW-1185">Reference proteome</keyword>
<evidence type="ECO:0000313" key="8">
    <source>
        <dbReference type="EMBL" id="EDK46219.1"/>
    </source>
</evidence>
<comment type="subcellular location">
    <subcellularLocation>
        <location evidence="2">Cytoplasm</location>
    </subcellularLocation>
    <subcellularLocation>
        <location evidence="1">Nucleus</location>
    </subcellularLocation>
</comment>
<organism evidence="8 9">
    <name type="scientific">Lodderomyces elongisporus (strain ATCC 11503 / CBS 2605 / JCM 1781 / NBRC 1676 / NRRL YB-4239)</name>
    <name type="common">Yeast</name>
    <name type="synonym">Saccharomyces elongisporus</name>
    <dbReference type="NCBI Taxonomy" id="379508"/>
    <lineage>
        <taxon>Eukaryota</taxon>
        <taxon>Fungi</taxon>
        <taxon>Dikarya</taxon>
        <taxon>Ascomycota</taxon>
        <taxon>Saccharomycotina</taxon>
        <taxon>Pichiomycetes</taxon>
        <taxon>Debaryomycetaceae</taxon>
        <taxon>Candida/Lodderomyces clade</taxon>
        <taxon>Lodderomyces</taxon>
    </lineage>
</organism>
<evidence type="ECO:0000259" key="7">
    <source>
        <dbReference type="PROSITE" id="PS50076"/>
    </source>
</evidence>
<dbReference type="Proteomes" id="UP000001996">
    <property type="component" value="Unassembled WGS sequence"/>
</dbReference>
<gene>
    <name evidence="8" type="ORF">LELG_04400</name>
</gene>
<dbReference type="InterPro" id="IPR052094">
    <property type="entry name" value="Pre-mRNA-splicing_ERAD"/>
</dbReference>
<dbReference type="VEuPathDB" id="FungiDB:LELG_04400"/>
<keyword evidence="5" id="KW-0539">Nucleus</keyword>
<dbReference type="PANTHER" id="PTHR44313">
    <property type="entry name" value="DNAJ HOMOLOG SUBFAMILY C MEMBER 17"/>
    <property type="match status" value="1"/>
</dbReference>
<dbReference type="InParanoid" id="A5E461"/>
<dbReference type="InterPro" id="IPR018253">
    <property type="entry name" value="DnaJ_domain_CS"/>
</dbReference>
<feature type="region of interest" description="Disordered" evidence="6">
    <location>
        <begin position="38"/>
        <end position="73"/>
    </location>
</feature>
<evidence type="ECO:0000256" key="1">
    <source>
        <dbReference type="ARBA" id="ARBA00004123"/>
    </source>
</evidence>
<dbReference type="OMA" id="KSATLWD"/>
<dbReference type="Pfam" id="PF00226">
    <property type="entry name" value="DnaJ"/>
    <property type="match status" value="1"/>
</dbReference>
<feature type="domain" description="J" evidence="7">
    <location>
        <begin position="14"/>
        <end position="108"/>
    </location>
</feature>
<evidence type="ECO:0000256" key="6">
    <source>
        <dbReference type="SAM" id="MobiDB-lite"/>
    </source>
</evidence>
<proteinExistence type="predicted"/>
<feature type="compositionally biased region" description="Polar residues" evidence="6">
    <location>
        <begin position="166"/>
        <end position="183"/>
    </location>
</feature>
<evidence type="ECO:0000256" key="5">
    <source>
        <dbReference type="ARBA" id="ARBA00023242"/>
    </source>
</evidence>
<evidence type="ECO:0000256" key="4">
    <source>
        <dbReference type="ARBA" id="ARBA00023186"/>
    </source>
</evidence>
<dbReference type="PROSITE" id="PS50076">
    <property type="entry name" value="DNAJ_2"/>
    <property type="match status" value="1"/>
</dbReference>
<reference evidence="8 9" key="1">
    <citation type="journal article" date="2009" name="Nature">
        <title>Evolution of pathogenicity and sexual reproduction in eight Candida genomes.</title>
        <authorList>
            <person name="Butler G."/>
            <person name="Rasmussen M.D."/>
            <person name="Lin M.F."/>
            <person name="Santos M.A."/>
            <person name="Sakthikumar S."/>
            <person name="Munro C.A."/>
            <person name="Rheinbay E."/>
            <person name="Grabherr M."/>
            <person name="Forche A."/>
            <person name="Reedy J.L."/>
            <person name="Agrafioti I."/>
            <person name="Arnaud M.B."/>
            <person name="Bates S."/>
            <person name="Brown A.J."/>
            <person name="Brunke S."/>
            <person name="Costanzo M.C."/>
            <person name="Fitzpatrick D.A."/>
            <person name="de Groot P.W."/>
            <person name="Harris D."/>
            <person name="Hoyer L.L."/>
            <person name="Hube B."/>
            <person name="Klis F.M."/>
            <person name="Kodira C."/>
            <person name="Lennard N."/>
            <person name="Logue M.E."/>
            <person name="Martin R."/>
            <person name="Neiman A.M."/>
            <person name="Nikolaou E."/>
            <person name="Quail M.A."/>
            <person name="Quinn J."/>
            <person name="Santos M.C."/>
            <person name="Schmitzberger F.F."/>
            <person name="Sherlock G."/>
            <person name="Shah P."/>
            <person name="Silverstein K.A."/>
            <person name="Skrzypek M.S."/>
            <person name="Soll D."/>
            <person name="Staggs R."/>
            <person name="Stansfield I."/>
            <person name="Stumpf M.P."/>
            <person name="Sudbery P.E."/>
            <person name="Srikantha T."/>
            <person name="Zeng Q."/>
            <person name="Berman J."/>
            <person name="Berriman M."/>
            <person name="Heitman J."/>
            <person name="Gow N.A."/>
            <person name="Lorenz M.C."/>
            <person name="Birren B.W."/>
            <person name="Kellis M."/>
            <person name="Cuomo C.A."/>
        </authorList>
    </citation>
    <scope>NUCLEOTIDE SEQUENCE [LARGE SCALE GENOMIC DNA]</scope>
    <source>
        <strain evidence="9">ATCC 11503 / BCRC 21390 / CBS 2605 / JCM 1781 / NBRC 1676 / NRRL YB-4239</strain>
    </source>
</reference>
<evidence type="ECO:0000256" key="2">
    <source>
        <dbReference type="ARBA" id="ARBA00004496"/>
    </source>
</evidence>
<dbReference type="SMART" id="SM00271">
    <property type="entry name" value="DnaJ"/>
    <property type="match status" value="1"/>
</dbReference>
<dbReference type="HOGENOM" id="CLU_066906_0_0_1"/>
<protein>
    <recommendedName>
        <fullName evidence="7">J domain-containing protein</fullName>
    </recommendedName>
</protein>
<dbReference type="Gene3D" id="1.10.287.110">
    <property type="entry name" value="DnaJ domain"/>
    <property type="match status" value="1"/>
</dbReference>
<dbReference type="SUPFAM" id="SSF46565">
    <property type="entry name" value="Chaperone J-domain"/>
    <property type="match status" value="1"/>
</dbReference>
<dbReference type="PANTHER" id="PTHR44313:SF1">
    <property type="entry name" value="DNAJ HOMOLOG SUBFAMILY C MEMBER 17"/>
    <property type="match status" value="1"/>
</dbReference>
<dbReference type="PRINTS" id="PR00625">
    <property type="entry name" value="JDOMAIN"/>
</dbReference>